<dbReference type="Pfam" id="PF13843">
    <property type="entry name" value="DDE_Tnp_1_7"/>
    <property type="match status" value="1"/>
</dbReference>
<evidence type="ECO:0000259" key="2">
    <source>
        <dbReference type="Pfam" id="PF13843"/>
    </source>
</evidence>
<reference evidence="3 4" key="1">
    <citation type="journal article" date="2019" name="Commun. Biol.">
        <title>The bagworm genome reveals a unique fibroin gene that provides high tensile strength.</title>
        <authorList>
            <person name="Kono N."/>
            <person name="Nakamura H."/>
            <person name="Ohtoshi R."/>
            <person name="Tomita M."/>
            <person name="Numata K."/>
            <person name="Arakawa K."/>
        </authorList>
    </citation>
    <scope>NUCLEOTIDE SEQUENCE [LARGE SCALE GENOMIC DNA]</scope>
</reference>
<comment type="caution">
    <text evidence="3">The sequence shown here is derived from an EMBL/GenBank/DDBJ whole genome shotgun (WGS) entry which is preliminary data.</text>
</comment>
<feature type="compositionally biased region" description="Basic and acidic residues" evidence="1">
    <location>
        <begin position="394"/>
        <end position="410"/>
    </location>
</feature>
<dbReference type="EMBL" id="BGZK01000028">
    <property type="protein sequence ID" value="GBP07965.1"/>
    <property type="molecule type" value="Genomic_DNA"/>
</dbReference>
<dbReference type="Proteomes" id="UP000299102">
    <property type="component" value="Unassembled WGS sequence"/>
</dbReference>
<proteinExistence type="predicted"/>
<evidence type="ECO:0000313" key="4">
    <source>
        <dbReference type="Proteomes" id="UP000299102"/>
    </source>
</evidence>
<evidence type="ECO:0000313" key="3">
    <source>
        <dbReference type="EMBL" id="GBP07965.1"/>
    </source>
</evidence>
<gene>
    <name evidence="3" type="primary">PGBD3</name>
    <name evidence="3" type="ORF">EVAR_78103_1</name>
</gene>
<protein>
    <submittedName>
        <fullName evidence="3">PiggyBac transposable element-derived protein 3</fullName>
    </submittedName>
</protein>
<feature type="domain" description="PiggyBac transposable element-derived protein" evidence="2">
    <location>
        <begin position="95"/>
        <end position="356"/>
    </location>
</feature>
<feature type="region of interest" description="Disordered" evidence="1">
    <location>
        <begin position="55"/>
        <end position="77"/>
    </location>
</feature>
<feature type="compositionally biased region" description="Basic residues" evidence="1">
    <location>
        <begin position="477"/>
        <end position="487"/>
    </location>
</feature>
<dbReference type="InterPro" id="IPR029526">
    <property type="entry name" value="PGBD"/>
</dbReference>
<organism evidence="3 4">
    <name type="scientific">Eumeta variegata</name>
    <name type="common">Bagworm moth</name>
    <name type="synonym">Eumeta japonica</name>
    <dbReference type="NCBI Taxonomy" id="151549"/>
    <lineage>
        <taxon>Eukaryota</taxon>
        <taxon>Metazoa</taxon>
        <taxon>Ecdysozoa</taxon>
        <taxon>Arthropoda</taxon>
        <taxon>Hexapoda</taxon>
        <taxon>Insecta</taxon>
        <taxon>Pterygota</taxon>
        <taxon>Neoptera</taxon>
        <taxon>Endopterygota</taxon>
        <taxon>Lepidoptera</taxon>
        <taxon>Glossata</taxon>
        <taxon>Ditrysia</taxon>
        <taxon>Tineoidea</taxon>
        <taxon>Psychidae</taxon>
        <taxon>Oiketicinae</taxon>
        <taxon>Eumeta</taxon>
    </lineage>
</organism>
<feature type="compositionally biased region" description="Basic and acidic residues" evidence="1">
    <location>
        <begin position="466"/>
        <end position="476"/>
    </location>
</feature>
<feature type="region of interest" description="Disordered" evidence="1">
    <location>
        <begin position="394"/>
        <end position="414"/>
    </location>
</feature>
<dbReference type="OrthoDB" id="123207at2759"/>
<dbReference type="STRING" id="151549.A0A4C1T1C6"/>
<name>A0A4C1T1C6_EUMVA</name>
<dbReference type="AlphaFoldDB" id="A0A4C1T1C6"/>
<evidence type="ECO:0000256" key="1">
    <source>
        <dbReference type="SAM" id="MobiDB-lite"/>
    </source>
</evidence>
<dbReference type="PANTHER" id="PTHR47272">
    <property type="entry name" value="DDE_TNP_1_7 DOMAIN-CONTAINING PROTEIN"/>
    <property type="match status" value="1"/>
</dbReference>
<accession>A0A4C1T1C6</accession>
<dbReference type="PANTHER" id="PTHR47272:SF2">
    <property type="entry name" value="PIGGYBAC TRANSPOSABLE ELEMENT-DERIVED PROTEIN 3-LIKE"/>
    <property type="match status" value="1"/>
</dbReference>
<feature type="region of interest" description="Disordered" evidence="1">
    <location>
        <begin position="462"/>
        <end position="487"/>
    </location>
</feature>
<sequence length="544" mass="61798">MATFLDPVTRRRVPLNNDIILGILQDGNCSDIDFDEPDEEFNPKTSILDDDLIIKDNDGPSEAPATPSLPPGVPHPKTSVLKRKSIDMYTKANQDSPPASDSNNPLWKVQPIIDAVREGCTKILRTPGRYSIDEQMIPFTGRCHLKQYVKNKPRPVGLKNFVVTTSDGLMVDFEIYYGNNPVLTHNLGLGPAVVLRLLQSVPPGSCIFFDRYFTTVPWLEELSKLGYHGTGTIMTNRIPDRQNLCFKDDKRMARGDIEQRVSKDIVLVKWKNTKAVLTASNCTGGTEIELVQRYDKKNKCYIDVDAPKIVTTYNSFMGGVDVLDQSIEYYRSFMKTQKWTLKIILHFVDLAMVNAWRLYRCDSIAKGVPKSNIRDLLSFRFEVAETLLNTPYRDRREASPLHEDPSEPRAGRYRPATCPLVGKRFDGYKHFPAFDELKAPRTCRYEGCSSRSKIRRESNFSSEDDACTHSDSDGYKCKSKKRSRSRSRPWSGAKVEDIVAVCQEYKLKLFIRTLMALCLLMEYFGALGTCQHQINLVAVHGKMF</sequence>
<keyword evidence="4" id="KW-1185">Reference proteome</keyword>